<dbReference type="PANTHER" id="PTHR31286">
    <property type="entry name" value="GLYCINE-RICH CELL WALL STRUCTURAL PROTEIN 1.8-LIKE"/>
    <property type="match status" value="1"/>
</dbReference>
<dbReference type="PANTHER" id="PTHR31286:SF178">
    <property type="entry name" value="DUF4283 DOMAIN-CONTAINING PROTEIN"/>
    <property type="match status" value="1"/>
</dbReference>
<evidence type="ECO:0000313" key="3">
    <source>
        <dbReference type="EMBL" id="KAK7846118.1"/>
    </source>
</evidence>
<dbReference type="InterPro" id="IPR001878">
    <property type="entry name" value="Znf_CCHC"/>
</dbReference>
<dbReference type="InterPro" id="IPR040256">
    <property type="entry name" value="At4g02000-like"/>
</dbReference>
<gene>
    <name evidence="3" type="ORF">CFP56_008353</name>
</gene>
<keyword evidence="4" id="KW-1185">Reference proteome</keyword>
<protein>
    <recommendedName>
        <fullName evidence="2">CCHC-type domain-containing protein</fullName>
    </recommendedName>
</protein>
<dbReference type="AlphaFoldDB" id="A0AAW0L6L8"/>
<organism evidence="3 4">
    <name type="scientific">Quercus suber</name>
    <name type="common">Cork oak</name>
    <dbReference type="NCBI Taxonomy" id="58331"/>
    <lineage>
        <taxon>Eukaryota</taxon>
        <taxon>Viridiplantae</taxon>
        <taxon>Streptophyta</taxon>
        <taxon>Embryophyta</taxon>
        <taxon>Tracheophyta</taxon>
        <taxon>Spermatophyta</taxon>
        <taxon>Magnoliopsida</taxon>
        <taxon>eudicotyledons</taxon>
        <taxon>Gunneridae</taxon>
        <taxon>Pentapetalae</taxon>
        <taxon>rosids</taxon>
        <taxon>fabids</taxon>
        <taxon>Fagales</taxon>
        <taxon>Fagaceae</taxon>
        <taxon>Quercus</taxon>
    </lineage>
</organism>
<accession>A0AAW0L6L8</accession>
<keyword evidence="1" id="KW-0862">Zinc</keyword>
<sequence length="224" mass="25903">MEQGVTKEEEGHISVAEEDSAQEFEECSLSLFGKLLTDRKQNIRALKNMLRSVWKISPNLKIVEVGGNNILHIKFTSEFQIQWVETNGPWNFENNLLLPKRWERGMTANNINFSHSPFWVQIWGLPFDMMTEKLGRHIGNNLSAFIIADTRSWSADQAKFMRIRVNIPIDKPLRRCGTVISLEGEATQILFRYERLPIFCYYCGVMGHDDRHCTTHSNQSSDPL</sequence>
<name>A0AAW0L6L8_QUESU</name>
<proteinExistence type="predicted"/>
<evidence type="ECO:0000313" key="4">
    <source>
        <dbReference type="Proteomes" id="UP000237347"/>
    </source>
</evidence>
<evidence type="ECO:0000259" key="2">
    <source>
        <dbReference type="PROSITE" id="PS50158"/>
    </source>
</evidence>
<dbReference type="PROSITE" id="PS50158">
    <property type="entry name" value="ZF_CCHC"/>
    <property type="match status" value="1"/>
</dbReference>
<dbReference type="EMBL" id="PKMF04000160">
    <property type="protein sequence ID" value="KAK7846118.1"/>
    <property type="molecule type" value="Genomic_DNA"/>
</dbReference>
<dbReference type="GO" id="GO:0003676">
    <property type="term" value="F:nucleic acid binding"/>
    <property type="evidence" value="ECO:0007669"/>
    <property type="project" value="InterPro"/>
</dbReference>
<keyword evidence="1" id="KW-0863">Zinc-finger</keyword>
<dbReference type="Proteomes" id="UP000237347">
    <property type="component" value="Unassembled WGS sequence"/>
</dbReference>
<evidence type="ECO:0000256" key="1">
    <source>
        <dbReference type="PROSITE-ProRule" id="PRU00047"/>
    </source>
</evidence>
<dbReference type="Pfam" id="PF14111">
    <property type="entry name" value="DUF4283"/>
    <property type="match status" value="1"/>
</dbReference>
<dbReference type="GO" id="GO:0008270">
    <property type="term" value="F:zinc ion binding"/>
    <property type="evidence" value="ECO:0007669"/>
    <property type="project" value="UniProtKB-KW"/>
</dbReference>
<comment type="caution">
    <text evidence="3">The sequence shown here is derived from an EMBL/GenBank/DDBJ whole genome shotgun (WGS) entry which is preliminary data.</text>
</comment>
<keyword evidence="1" id="KW-0479">Metal-binding</keyword>
<dbReference type="Pfam" id="PF14392">
    <property type="entry name" value="zf-CCHC_4"/>
    <property type="match status" value="1"/>
</dbReference>
<feature type="domain" description="CCHC-type" evidence="2">
    <location>
        <begin position="200"/>
        <end position="213"/>
    </location>
</feature>
<reference evidence="3 4" key="1">
    <citation type="journal article" date="2018" name="Sci. Data">
        <title>The draft genome sequence of cork oak.</title>
        <authorList>
            <person name="Ramos A.M."/>
            <person name="Usie A."/>
            <person name="Barbosa P."/>
            <person name="Barros P.M."/>
            <person name="Capote T."/>
            <person name="Chaves I."/>
            <person name="Simoes F."/>
            <person name="Abreu I."/>
            <person name="Carrasquinho I."/>
            <person name="Faro C."/>
            <person name="Guimaraes J.B."/>
            <person name="Mendonca D."/>
            <person name="Nobrega F."/>
            <person name="Rodrigues L."/>
            <person name="Saibo N.J.M."/>
            <person name="Varela M.C."/>
            <person name="Egas C."/>
            <person name="Matos J."/>
            <person name="Miguel C.M."/>
            <person name="Oliveira M.M."/>
            <person name="Ricardo C.P."/>
            <person name="Goncalves S."/>
        </authorList>
    </citation>
    <scope>NUCLEOTIDE SEQUENCE [LARGE SCALE GENOMIC DNA]</scope>
    <source>
        <strain evidence="4">cv. HL8</strain>
    </source>
</reference>
<dbReference type="InterPro" id="IPR025558">
    <property type="entry name" value="DUF4283"/>
</dbReference>
<dbReference type="InterPro" id="IPR025836">
    <property type="entry name" value="Zn_knuckle_CX2CX4HX4C"/>
</dbReference>